<gene>
    <name evidence="1" type="ORF">OIU74_022346</name>
</gene>
<comment type="caution">
    <text evidence="1">The sequence shown here is derived from an EMBL/GenBank/DDBJ whole genome shotgun (WGS) entry which is preliminary data.</text>
</comment>
<organism evidence="1 2">
    <name type="scientific">Salix koriyanagi</name>
    <dbReference type="NCBI Taxonomy" id="2511006"/>
    <lineage>
        <taxon>Eukaryota</taxon>
        <taxon>Viridiplantae</taxon>
        <taxon>Streptophyta</taxon>
        <taxon>Embryophyta</taxon>
        <taxon>Tracheophyta</taxon>
        <taxon>Spermatophyta</taxon>
        <taxon>Magnoliopsida</taxon>
        <taxon>eudicotyledons</taxon>
        <taxon>Gunneridae</taxon>
        <taxon>Pentapetalae</taxon>
        <taxon>rosids</taxon>
        <taxon>fabids</taxon>
        <taxon>Malpighiales</taxon>
        <taxon>Salicaceae</taxon>
        <taxon>Saliceae</taxon>
        <taxon>Salix</taxon>
    </lineage>
</organism>
<feature type="non-terminal residue" evidence="1">
    <location>
        <position position="62"/>
    </location>
</feature>
<name>A0A9Q0WMI6_9ROSI</name>
<proteinExistence type="predicted"/>
<reference evidence="1" key="1">
    <citation type="submission" date="2022-11" db="EMBL/GenBank/DDBJ databases">
        <authorList>
            <person name="Hyden B.L."/>
            <person name="Feng K."/>
            <person name="Yates T."/>
            <person name="Jawdy S."/>
            <person name="Smart L.B."/>
            <person name="Muchero W."/>
        </authorList>
    </citation>
    <scope>NUCLEOTIDE SEQUENCE</scope>
    <source>
        <tissue evidence="1">Shoot tip</tissue>
    </source>
</reference>
<dbReference type="EMBL" id="JAPFFM010000003">
    <property type="protein sequence ID" value="KAJ6768668.1"/>
    <property type="molecule type" value="Genomic_DNA"/>
</dbReference>
<dbReference type="AlphaFoldDB" id="A0A9Q0WMI6"/>
<keyword evidence="2" id="KW-1185">Reference proteome</keyword>
<protein>
    <submittedName>
        <fullName evidence="1">AGENET DOMAIN-CONTAINING PROTEIN-RELATED</fullName>
    </submittedName>
</protein>
<evidence type="ECO:0000313" key="1">
    <source>
        <dbReference type="EMBL" id="KAJ6768668.1"/>
    </source>
</evidence>
<sequence>MMERLGIRSPAETALVGYVSWEEVNVSRDKGRREVKYYLKKNDGGKDLAIIGKEMSLRHMSY</sequence>
<accession>A0A9Q0WMI6</accession>
<dbReference type="Proteomes" id="UP001151752">
    <property type="component" value="Chromosome 8"/>
</dbReference>
<reference evidence="1" key="2">
    <citation type="journal article" date="2023" name="Int. J. Mol. Sci.">
        <title>De Novo Assembly and Annotation of 11 Diverse Shrub Willow (Salix) Genomes Reveals Novel Gene Organization in Sex-Linked Regions.</title>
        <authorList>
            <person name="Hyden B."/>
            <person name="Feng K."/>
            <person name="Yates T.B."/>
            <person name="Jawdy S."/>
            <person name="Cereghino C."/>
            <person name="Smart L.B."/>
            <person name="Muchero W."/>
        </authorList>
    </citation>
    <scope>NUCLEOTIDE SEQUENCE</scope>
    <source>
        <tissue evidence="1">Shoot tip</tissue>
    </source>
</reference>
<evidence type="ECO:0000313" key="2">
    <source>
        <dbReference type="Proteomes" id="UP001151752"/>
    </source>
</evidence>